<comment type="similarity">
    <text evidence="1 2">Belongs to the small heat shock protein (HSP20) family.</text>
</comment>
<evidence type="ECO:0000313" key="4">
    <source>
        <dbReference type="EMBL" id="NYE04762.1"/>
    </source>
</evidence>
<dbReference type="Pfam" id="PF00011">
    <property type="entry name" value="HSP20"/>
    <property type="match status" value="1"/>
</dbReference>
<organism evidence="4 5">
    <name type="scientific">Neobacillus niacini</name>
    <dbReference type="NCBI Taxonomy" id="86668"/>
    <lineage>
        <taxon>Bacteria</taxon>
        <taxon>Bacillati</taxon>
        <taxon>Bacillota</taxon>
        <taxon>Bacilli</taxon>
        <taxon>Bacillales</taxon>
        <taxon>Bacillaceae</taxon>
        <taxon>Neobacillus</taxon>
    </lineage>
</organism>
<name>A0A852T7I4_9BACI</name>
<dbReference type="PROSITE" id="PS01031">
    <property type="entry name" value="SHSP"/>
    <property type="match status" value="1"/>
</dbReference>
<dbReference type="Proteomes" id="UP000548423">
    <property type="component" value="Unassembled WGS sequence"/>
</dbReference>
<dbReference type="Gene3D" id="2.60.40.790">
    <property type="match status" value="1"/>
</dbReference>
<evidence type="ECO:0000256" key="1">
    <source>
        <dbReference type="PROSITE-ProRule" id="PRU00285"/>
    </source>
</evidence>
<dbReference type="CDD" id="cd06464">
    <property type="entry name" value="ACD_sHsps-like"/>
    <property type="match status" value="1"/>
</dbReference>
<evidence type="ECO:0000256" key="2">
    <source>
        <dbReference type="RuleBase" id="RU003616"/>
    </source>
</evidence>
<dbReference type="SUPFAM" id="SSF49764">
    <property type="entry name" value="HSP20-like chaperones"/>
    <property type="match status" value="1"/>
</dbReference>
<dbReference type="AlphaFoldDB" id="A0A852T7I4"/>
<protein>
    <submittedName>
        <fullName evidence="4">HSP20 family molecular chaperone IbpA</fullName>
    </submittedName>
</protein>
<dbReference type="PANTHER" id="PTHR11527">
    <property type="entry name" value="HEAT-SHOCK PROTEIN 20 FAMILY MEMBER"/>
    <property type="match status" value="1"/>
</dbReference>
<gene>
    <name evidence="4" type="ORF">F4694_001511</name>
</gene>
<proteinExistence type="inferred from homology"/>
<reference evidence="5" key="2">
    <citation type="submission" date="2020-08" db="EMBL/GenBank/DDBJ databases">
        <title>The Agave Microbiome: Exploring the role of microbial communities in plant adaptations to desert environments.</title>
        <authorList>
            <person name="Partida-Martinez L.P."/>
        </authorList>
    </citation>
    <scope>NUCLEOTIDE SEQUENCE [LARGE SCALE GENOMIC DNA]</scope>
    <source>
        <strain evidence="5">AT2.8</strain>
    </source>
</reference>
<evidence type="ECO:0000313" key="5">
    <source>
        <dbReference type="Proteomes" id="UP000548423"/>
    </source>
</evidence>
<dbReference type="EMBL" id="JACCBX010000003">
    <property type="protein sequence ID" value="NYE04762.1"/>
    <property type="molecule type" value="Genomic_DNA"/>
</dbReference>
<dbReference type="InterPro" id="IPR002068">
    <property type="entry name" value="A-crystallin/Hsp20_dom"/>
</dbReference>
<reference evidence="5" key="1">
    <citation type="submission" date="2020-07" db="EMBL/GenBank/DDBJ databases">
        <authorList>
            <person name="Partida-Martinez L."/>
            <person name="Huntemann M."/>
            <person name="Clum A."/>
            <person name="Wang J."/>
            <person name="Palaniappan K."/>
            <person name="Ritter S."/>
            <person name="Chen I.-M."/>
            <person name="Stamatis D."/>
            <person name="Reddy T."/>
            <person name="O'Malley R."/>
            <person name="Daum C."/>
            <person name="Shapiro N."/>
            <person name="Ivanova N."/>
            <person name="Kyrpides N."/>
            <person name="Woyke T."/>
        </authorList>
    </citation>
    <scope>NUCLEOTIDE SEQUENCE [LARGE SCALE GENOMIC DNA]</scope>
    <source>
        <strain evidence="5">AT2.8</strain>
    </source>
</reference>
<dbReference type="InterPro" id="IPR031107">
    <property type="entry name" value="Small_HSP"/>
</dbReference>
<sequence>MSSMPPSDQNNQKKVKPEQFRDFFRTMNDFIHEKPVKGVLQSIDEFFNNPFPSGAFPVEVRETEDEYIITAELPGVKKEQIRLNVLPNHVSISLENKEMETKEDLNNHFFQKRVSQQRLSRTIPIPMTINEKLVKASYRDGLLTIRIPQVRGKTITIED</sequence>
<feature type="domain" description="SHSP" evidence="3">
    <location>
        <begin position="49"/>
        <end position="159"/>
    </location>
</feature>
<dbReference type="InterPro" id="IPR008978">
    <property type="entry name" value="HSP20-like_chaperone"/>
</dbReference>
<evidence type="ECO:0000259" key="3">
    <source>
        <dbReference type="PROSITE" id="PS01031"/>
    </source>
</evidence>
<comment type="caution">
    <text evidence="4">The sequence shown here is derived from an EMBL/GenBank/DDBJ whole genome shotgun (WGS) entry which is preliminary data.</text>
</comment>
<accession>A0A852T7I4</accession>